<evidence type="ECO:0000256" key="1">
    <source>
        <dbReference type="SAM" id="SignalP"/>
    </source>
</evidence>
<dbReference type="RefSeq" id="WP_212642580.1">
    <property type="nucleotide sequence ID" value="NZ_CP074132.1"/>
</dbReference>
<protein>
    <submittedName>
        <fullName evidence="2">Uncharacterized protein</fullName>
    </submittedName>
</protein>
<dbReference type="Proteomes" id="UP000678016">
    <property type="component" value="Chromosome"/>
</dbReference>
<dbReference type="EMBL" id="CP074132">
    <property type="protein sequence ID" value="QUX29749.1"/>
    <property type="molecule type" value="Genomic_DNA"/>
</dbReference>
<sequence length="60" mass="5825">MFSLARRTAALAVASLAGAALFLGSAAPAAAADGSGGLLGSLLGDTSLITLFIGNYQINN</sequence>
<accession>A0ABX8C5P3</accession>
<organism evidence="2 3">
    <name type="scientific">Nocardiopsis akebiae</name>
    <dbReference type="NCBI Taxonomy" id="2831968"/>
    <lineage>
        <taxon>Bacteria</taxon>
        <taxon>Bacillati</taxon>
        <taxon>Actinomycetota</taxon>
        <taxon>Actinomycetes</taxon>
        <taxon>Streptosporangiales</taxon>
        <taxon>Nocardiopsidaceae</taxon>
        <taxon>Nocardiopsis</taxon>
    </lineage>
</organism>
<feature type="signal peptide" evidence="1">
    <location>
        <begin position="1"/>
        <end position="31"/>
    </location>
</feature>
<evidence type="ECO:0000313" key="2">
    <source>
        <dbReference type="EMBL" id="QUX29749.1"/>
    </source>
</evidence>
<dbReference type="PROSITE" id="PS51318">
    <property type="entry name" value="TAT"/>
    <property type="match status" value="1"/>
</dbReference>
<proteinExistence type="predicted"/>
<evidence type="ECO:0000313" key="3">
    <source>
        <dbReference type="Proteomes" id="UP000678016"/>
    </source>
</evidence>
<keyword evidence="1" id="KW-0732">Signal</keyword>
<name>A0ABX8C5P3_9ACTN</name>
<keyword evidence="3" id="KW-1185">Reference proteome</keyword>
<feature type="chain" id="PRO_5046169984" evidence="1">
    <location>
        <begin position="32"/>
        <end position="60"/>
    </location>
</feature>
<reference evidence="3" key="1">
    <citation type="submission" date="2021-05" db="EMBL/GenBank/DDBJ databases">
        <title>Direct Submission.</title>
        <authorList>
            <person name="Li K."/>
            <person name="Gao J."/>
        </authorList>
    </citation>
    <scope>NUCLEOTIDE SEQUENCE [LARGE SCALE GENOMIC DNA]</scope>
    <source>
        <strain evidence="3">HDS12</strain>
    </source>
</reference>
<gene>
    <name evidence="2" type="ORF">KGD83_04015</name>
</gene>
<dbReference type="InterPro" id="IPR006311">
    <property type="entry name" value="TAT_signal"/>
</dbReference>